<organism evidence="2 3">
    <name type="scientific">Rhodosorus marinus</name>
    <dbReference type="NCBI Taxonomy" id="101924"/>
    <lineage>
        <taxon>Eukaryota</taxon>
        <taxon>Rhodophyta</taxon>
        <taxon>Stylonematophyceae</taxon>
        <taxon>Stylonematales</taxon>
        <taxon>Stylonemataceae</taxon>
        <taxon>Rhodosorus</taxon>
    </lineage>
</organism>
<proteinExistence type="predicted"/>
<feature type="region of interest" description="Disordered" evidence="1">
    <location>
        <begin position="105"/>
        <end position="127"/>
    </location>
</feature>
<comment type="caution">
    <text evidence="2">The sequence shown here is derived from an EMBL/GenBank/DDBJ whole genome shotgun (WGS) entry which is preliminary data.</text>
</comment>
<name>A0AAV8UYU2_9RHOD</name>
<dbReference type="AlphaFoldDB" id="A0AAV8UYU2"/>
<dbReference type="EMBL" id="JAMWBK010000002">
    <property type="protein sequence ID" value="KAJ8907664.1"/>
    <property type="molecule type" value="Genomic_DNA"/>
</dbReference>
<protein>
    <submittedName>
        <fullName evidence="2">Uncharacterized protein</fullName>
    </submittedName>
</protein>
<evidence type="ECO:0000256" key="1">
    <source>
        <dbReference type="SAM" id="MobiDB-lite"/>
    </source>
</evidence>
<evidence type="ECO:0000313" key="2">
    <source>
        <dbReference type="EMBL" id="KAJ8907664.1"/>
    </source>
</evidence>
<dbReference type="Proteomes" id="UP001157974">
    <property type="component" value="Unassembled WGS sequence"/>
</dbReference>
<accession>A0AAV8UYU2</accession>
<sequence>MVQDFPVWALDELRILSVGLTAGALTVYNEVAMRYPYDTADTLTATTAISHSTGRSVRGGSDLQVLPGLPKEFHPHSADWSGTFNGASEGTLLAKPLLKLEEDSPGRRDLSRLSGPPKNGIGGVGDGFRRQEAAGYETADCGGSGRQRSLDCHGGHRSILKLDRFSVLRKSGRWLAHTKVQVAKLCWKLVRRD</sequence>
<keyword evidence="3" id="KW-1185">Reference proteome</keyword>
<evidence type="ECO:0000313" key="3">
    <source>
        <dbReference type="Proteomes" id="UP001157974"/>
    </source>
</evidence>
<gene>
    <name evidence="2" type="ORF">NDN08_007773</name>
</gene>
<reference evidence="2 3" key="1">
    <citation type="journal article" date="2023" name="Nat. Commun.">
        <title>Origin of minicircular mitochondrial genomes in red algae.</title>
        <authorList>
            <person name="Lee Y."/>
            <person name="Cho C.H."/>
            <person name="Lee Y.M."/>
            <person name="Park S.I."/>
            <person name="Yang J.H."/>
            <person name="West J.A."/>
            <person name="Bhattacharya D."/>
            <person name="Yoon H.S."/>
        </authorList>
    </citation>
    <scope>NUCLEOTIDE SEQUENCE [LARGE SCALE GENOMIC DNA]</scope>
    <source>
        <strain evidence="2 3">CCMP1338</strain>
        <tissue evidence="2">Whole cell</tissue>
    </source>
</reference>